<dbReference type="PROSITE" id="PS50966">
    <property type="entry name" value="ZF_SWIM"/>
    <property type="match status" value="1"/>
</dbReference>
<evidence type="ECO:0000256" key="3">
    <source>
        <dbReference type="SAM" id="MobiDB-lite"/>
    </source>
</evidence>
<dbReference type="Gene3D" id="3.40.50.10810">
    <property type="entry name" value="Tandem AAA-ATPase domain"/>
    <property type="match status" value="1"/>
</dbReference>
<evidence type="ECO:0000259" key="6">
    <source>
        <dbReference type="PROSITE" id="PS51194"/>
    </source>
</evidence>
<keyword evidence="7" id="KW-0347">Helicase</keyword>
<dbReference type="InterPro" id="IPR014001">
    <property type="entry name" value="Helicase_ATP-bd"/>
</dbReference>
<dbReference type="PANTHER" id="PTHR10799">
    <property type="entry name" value="SNF2/RAD54 HELICASE FAMILY"/>
    <property type="match status" value="1"/>
</dbReference>
<keyword evidence="2" id="KW-0862">Zinc</keyword>
<sequence>MSLPTLLTAENLRATAGSAFARGEVYWREGRVLSCVLENDALDGLVEGTAKYRVRVTAPGGVLVAHCTCPVRDAVCKHAVALSLSFLAQRGAVLEPPREAAVVVPSQEGPFATRDALDRWAEEHEVRHALAVSVAVLFPELPINEAQRQGLQHVLNGLALRDVGSRDGALRYVGARGRGLETALTEAAWAYLQQEAHAVRQGLTEEAARRESHPDEVLAPLWTRLLEVRRTLRPHAAPRSRERRALGTWSFDAAACVLTWRERDRVVRGGPDYGTIGVLTRLTFPGGYEGRVECSCATRQRGCVHALALVDTTLDVLDDSARNAEARRIAEELLRPSWARALKELELFEEESAKPRPSIEVWWCIEQELGTQSVSPVVKKQTRRGIMSAGARMTAARLLEEHRELLSETDLRVAEQLASWAPASRAAGTYPSRAFAGLVGHPRVLLEFRPEEPIEVKRVRLGFTALSADNHIRLEPSIEGERFSPKLLGALLRAFAPGEPLVTVEEQRNRCLLIDVNSEARQIWNVLEKHGDQFPPESHEQLLERLSRLEARLPLVVPPTLKGRELSSETTTVVRLRLLPDVSLELELLVRPGPGAPLFHPGVGPRDVLLTRNGERGYVRRQLIQEEQRARAAIAPLPLEGAEEGPPFCFRMGDTESALRLVAALQKPLPGVEVEWLDDKPFVASAAGPESLKVVIERKRDWFGINGDLKVEAGRIELAVLLDAARRQKRFVRVDAHRWVELSDTLRNRLLAVADHTFLGKNRAELSPGAVSAISALLEAGADVQAAPAWQLMTDRLAASLSLKPKPPSSLGTTLRDYQVEGHAWLSRVAAWGAGACLADDMGLGKTVQALSVMIERSRLGPALVLAPTSVAFNWTQEIQRFAPTLRPVLYAEQPDRAKCLAKLKKTDVLIVSYGLLVRDVASLSTLSFATLVVDEAQALKNPSTRRARAARQLNAGFRIALSGTPLENHLGELWSLFTIVFPGLLGSWEQFRERFASPIERGKDPTASAALSRVIQPFLLRRTKQEVARELPPRTEIQVPVALSEEEWTLYEDARLAAVAELSKQGKGLRTEQQRFQVLAAITRLRLLASHPRLYDGQSKLASSKMRRLLELLEELRSEGHRALVFSQFTSHLELVREELDRAGFTYQYLDGATPAATRAKRIQDFQEGAGEMFLISLKAGGTGINLTAADYVIHLDPWWNPAVEDQATDRAHRIGQTRPVTVYRLIARGTIEEQILSLHSDKRALVAGVLEGTDVAARLTTKDLLALLAGGDSPRERQDDGEEPRARTVH</sequence>
<dbReference type="InterPro" id="IPR000330">
    <property type="entry name" value="SNF2_N"/>
</dbReference>
<dbReference type="PROSITE" id="PS51192">
    <property type="entry name" value="HELICASE_ATP_BIND_1"/>
    <property type="match status" value="1"/>
</dbReference>
<organism evidence="7 8">
    <name type="scientific">Hyalangium minutum</name>
    <dbReference type="NCBI Taxonomy" id="394096"/>
    <lineage>
        <taxon>Bacteria</taxon>
        <taxon>Pseudomonadati</taxon>
        <taxon>Myxococcota</taxon>
        <taxon>Myxococcia</taxon>
        <taxon>Myxococcales</taxon>
        <taxon>Cystobacterineae</taxon>
        <taxon>Archangiaceae</taxon>
        <taxon>Hyalangium</taxon>
    </lineage>
</organism>
<dbReference type="GO" id="GO:0004386">
    <property type="term" value="F:helicase activity"/>
    <property type="evidence" value="ECO:0007669"/>
    <property type="project" value="UniProtKB-KW"/>
</dbReference>
<reference evidence="7 8" key="1">
    <citation type="submission" date="2014-04" db="EMBL/GenBank/DDBJ databases">
        <title>Genome assembly of Hyalangium minutum DSM 14724.</title>
        <authorList>
            <person name="Sharma G."/>
            <person name="Subramanian S."/>
        </authorList>
    </citation>
    <scope>NUCLEOTIDE SEQUENCE [LARGE SCALE GENOMIC DNA]</scope>
    <source>
        <strain evidence="7 8">DSM 14724</strain>
    </source>
</reference>
<dbReference type="PROSITE" id="PS51194">
    <property type="entry name" value="HELICASE_CTER"/>
    <property type="match status" value="1"/>
</dbReference>
<accession>A0A085WAK9</accession>
<dbReference type="EMBL" id="JMCB01000013">
    <property type="protein sequence ID" value="KFE64722.1"/>
    <property type="molecule type" value="Genomic_DNA"/>
</dbReference>
<evidence type="ECO:0000313" key="7">
    <source>
        <dbReference type="EMBL" id="KFE64722.1"/>
    </source>
</evidence>
<dbReference type="InterPro" id="IPR001650">
    <property type="entry name" value="Helicase_C-like"/>
</dbReference>
<dbReference type="GO" id="GO:0008270">
    <property type="term" value="F:zinc ion binding"/>
    <property type="evidence" value="ECO:0007669"/>
    <property type="project" value="UniProtKB-KW"/>
</dbReference>
<protein>
    <submittedName>
        <fullName evidence="7">Superfamily II DNA/RNA helicase, SNF2 family protein</fullName>
    </submittedName>
</protein>
<evidence type="ECO:0000259" key="5">
    <source>
        <dbReference type="PROSITE" id="PS51192"/>
    </source>
</evidence>
<dbReference type="Proteomes" id="UP000028725">
    <property type="component" value="Unassembled WGS sequence"/>
</dbReference>
<feature type="region of interest" description="Disordered" evidence="3">
    <location>
        <begin position="1272"/>
        <end position="1292"/>
    </location>
</feature>
<dbReference type="CDD" id="cd18793">
    <property type="entry name" value="SF2_C_SNF"/>
    <property type="match status" value="1"/>
</dbReference>
<evidence type="ECO:0000313" key="8">
    <source>
        <dbReference type="Proteomes" id="UP000028725"/>
    </source>
</evidence>
<feature type="compositionally biased region" description="Basic and acidic residues" evidence="3">
    <location>
        <begin position="1275"/>
        <end position="1292"/>
    </location>
</feature>
<gene>
    <name evidence="7" type="ORF">DB31_1740</name>
</gene>
<feature type="domain" description="Helicase ATP-binding" evidence="5">
    <location>
        <begin position="827"/>
        <end position="984"/>
    </location>
</feature>
<dbReference type="InterPro" id="IPR007527">
    <property type="entry name" value="Znf_SWIM"/>
</dbReference>
<dbReference type="OrthoDB" id="9814088at2"/>
<evidence type="ECO:0000256" key="2">
    <source>
        <dbReference type="PROSITE-ProRule" id="PRU00325"/>
    </source>
</evidence>
<dbReference type="InterPro" id="IPR038718">
    <property type="entry name" value="SNF2-like_sf"/>
</dbReference>
<name>A0A085WAK9_9BACT</name>
<dbReference type="InterPro" id="IPR027417">
    <property type="entry name" value="P-loop_NTPase"/>
</dbReference>
<dbReference type="SMART" id="SM00490">
    <property type="entry name" value="HELICc"/>
    <property type="match status" value="1"/>
</dbReference>
<feature type="domain" description="Helicase C-terminal" evidence="6">
    <location>
        <begin position="1109"/>
        <end position="1267"/>
    </location>
</feature>
<dbReference type="SUPFAM" id="SSF52540">
    <property type="entry name" value="P-loop containing nucleoside triphosphate hydrolases"/>
    <property type="match status" value="2"/>
</dbReference>
<dbReference type="Gene3D" id="3.40.50.300">
    <property type="entry name" value="P-loop containing nucleotide triphosphate hydrolases"/>
    <property type="match status" value="1"/>
</dbReference>
<dbReference type="RefSeq" id="WP_044193667.1">
    <property type="nucleotide sequence ID" value="NZ_JMCB01000013.1"/>
</dbReference>
<proteinExistence type="predicted"/>
<dbReference type="STRING" id="394096.DB31_1740"/>
<dbReference type="PATRIC" id="fig|394096.3.peg.6076"/>
<keyword evidence="7" id="KW-0067">ATP-binding</keyword>
<keyword evidence="2" id="KW-0863">Zinc-finger</keyword>
<comment type="caution">
    <text evidence="7">The sequence shown here is derived from an EMBL/GenBank/DDBJ whole genome shotgun (WGS) entry which is preliminary data.</text>
</comment>
<dbReference type="Pfam" id="PF00271">
    <property type="entry name" value="Helicase_C"/>
    <property type="match status" value="1"/>
</dbReference>
<evidence type="ECO:0000259" key="4">
    <source>
        <dbReference type="PROSITE" id="PS50966"/>
    </source>
</evidence>
<evidence type="ECO:0000256" key="1">
    <source>
        <dbReference type="ARBA" id="ARBA00022801"/>
    </source>
</evidence>
<dbReference type="Pfam" id="PF00176">
    <property type="entry name" value="SNF2-rel_dom"/>
    <property type="match status" value="1"/>
</dbReference>
<keyword evidence="8" id="KW-1185">Reference proteome</keyword>
<dbReference type="SMART" id="SM00487">
    <property type="entry name" value="DEXDc"/>
    <property type="match status" value="1"/>
</dbReference>
<feature type="domain" description="SWIM-type" evidence="4">
    <location>
        <begin position="52"/>
        <end position="87"/>
    </location>
</feature>
<keyword evidence="7" id="KW-0547">Nucleotide-binding</keyword>
<keyword evidence="1" id="KW-0378">Hydrolase</keyword>
<keyword evidence="2" id="KW-0479">Metal-binding</keyword>
<dbReference type="CDD" id="cd18012">
    <property type="entry name" value="DEXQc_arch_SWI2_SNF2"/>
    <property type="match status" value="1"/>
</dbReference>
<dbReference type="InterPro" id="IPR049730">
    <property type="entry name" value="SNF2/RAD54-like_C"/>
</dbReference>
<dbReference type="GO" id="GO:0016787">
    <property type="term" value="F:hydrolase activity"/>
    <property type="evidence" value="ECO:0007669"/>
    <property type="project" value="UniProtKB-KW"/>
</dbReference>
<dbReference type="GO" id="GO:0005524">
    <property type="term" value="F:ATP binding"/>
    <property type="evidence" value="ECO:0007669"/>
    <property type="project" value="InterPro"/>
</dbReference>